<dbReference type="Pfam" id="PF17838">
    <property type="entry name" value="PH_16"/>
    <property type="match status" value="1"/>
</dbReference>
<evidence type="ECO:0000256" key="4">
    <source>
        <dbReference type="ARBA" id="ARBA00022490"/>
    </source>
</evidence>
<feature type="compositionally biased region" description="Acidic residues" evidence="9">
    <location>
        <begin position="820"/>
        <end position="830"/>
    </location>
</feature>
<dbReference type="PROSITE" id="PS50010">
    <property type="entry name" value="DH_2"/>
    <property type="match status" value="1"/>
</dbReference>
<dbReference type="SUPFAM" id="SSF48097">
    <property type="entry name" value="Regulator of G-protein signaling, RGS"/>
    <property type="match status" value="1"/>
</dbReference>
<dbReference type="Pfam" id="PF00621">
    <property type="entry name" value="RhoGEF"/>
    <property type="match status" value="2"/>
</dbReference>
<feature type="region of interest" description="Disordered" evidence="9">
    <location>
        <begin position="240"/>
        <end position="360"/>
    </location>
</feature>
<dbReference type="GO" id="GO:0001664">
    <property type="term" value="F:G protein-coupled receptor binding"/>
    <property type="evidence" value="ECO:0007669"/>
    <property type="project" value="TreeGrafter"/>
</dbReference>
<dbReference type="SUPFAM" id="SSF48065">
    <property type="entry name" value="DBL homology domain (DH-domain)"/>
    <property type="match status" value="1"/>
</dbReference>
<keyword evidence="7" id="KW-0472">Membrane</keyword>
<dbReference type="PANTHER" id="PTHR45872">
    <property type="entry name" value="RHO GUANINE NUCLEOTIDE EXCHANGE FACTOR 2, ISOFORM D"/>
    <property type="match status" value="1"/>
</dbReference>
<dbReference type="InterPro" id="IPR011993">
    <property type="entry name" value="PH-like_dom_sf"/>
</dbReference>
<dbReference type="InterPro" id="IPR044926">
    <property type="entry name" value="RGS_subdomain_2"/>
</dbReference>
<dbReference type="Gene3D" id="2.30.29.30">
    <property type="entry name" value="Pleckstrin-homology domain (PH domain)/Phosphotyrosine-binding domain (PTB)"/>
    <property type="match status" value="1"/>
</dbReference>
<feature type="compositionally biased region" description="Basic and acidic residues" evidence="9">
    <location>
        <begin position="347"/>
        <end position="360"/>
    </location>
</feature>
<dbReference type="InterPro" id="IPR036305">
    <property type="entry name" value="RGS_sf"/>
</dbReference>
<protein>
    <submittedName>
        <fullName evidence="11">Rho guanine nucleotide exchange factor 1 isoform X3</fullName>
    </submittedName>
</protein>
<feature type="compositionally biased region" description="Polar residues" evidence="9">
    <location>
        <begin position="280"/>
        <end position="319"/>
    </location>
</feature>
<evidence type="ECO:0000259" key="10">
    <source>
        <dbReference type="PROSITE" id="PS50010"/>
    </source>
</evidence>
<dbReference type="GO" id="GO:0016020">
    <property type="term" value="C:membrane"/>
    <property type="evidence" value="ECO:0007669"/>
    <property type="project" value="UniProtKB-SubCell"/>
</dbReference>
<dbReference type="PANTHER" id="PTHR45872:SF4">
    <property type="entry name" value="RHO GUANINE NUCLEOTIDE EXCHANGE FACTOR 1"/>
    <property type="match status" value="1"/>
</dbReference>
<sequence length="895" mass="101851">MLNKDHIEHKQRKDDDDDQRALLGAHCSNPARNIIGAEDEDFENDLDQTVDDQCSHFNSIELLKSKPTHLLVFLHHVILQFDCAPLLCYLHAELFRNLSAKETKKHFVDFYNNFLDKGAILRVIMPPHIVYELDRTRPELIPEDQQKRYAQEIQNLQIMDILRQLEDFSPAIVADEEKCSAIFSAMAHYMKHLGVKSRAPDSKKGKGFFRRKNDFNLELQDLKEHRNVFPFADEVKRLDNEGDREKRNERSTLGSTTGHRGSTTDGNVAPILRPKPVASGPSTETSEVQPSNNIVICSPEASQPETGQPSSLSDQQTLSDGGDISPAGTNVAITIRDFQSEADNPVEESHEKERSVRRSESLCVERCHARRVGSARAKQSRSRSDVDLQSSAISNPSSPCQPQPSPVDVTVLTNDGPFIGPLIQQEEVEPRLLELEQDPPNWRELADSKILDQLSKKEIKRQEVINELFVTEQAHVRMLSVLQTVFYRPLEREAIMGITELDTIFPNLDEIIEMHYALYENLKKLRQDNDFVVKIIGTPLLNREAESKPQCRRLQLKDIIPIEMQRLTKYPLLLENIAKNTEAKMEKENIQQAAECCRKILNHVNEEVKQMENLLTLKDYQRRLDTSGLKPSNELYTEYKKQDDKMLLKCQSKSIIASQEGKQMLSPIIKLDSAFLRDVATDRKAFYVIFTWESGAQIYELVAQSGAEKKILNPPLSPTDNGPDILKNSAGQYKDTLAEEKFRHTHPSLIDYLALNGFDPLGYSNAPPERSATVALDEVMFLKTQFVGSTSLSKNVQPDGETGAEPEKQENDGTQVVDEQNIESQDDTQEDEKAKADEQKAVIAPLLFSQEQVEEVGRKLEILEEHVKRLQNVEEEYHRLQEILAKFTIQRGNYN</sequence>
<reference evidence="11" key="1">
    <citation type="submission" date="2018-07" db="EMBL/GenBank/DDBJ databases">
        <title>Comparative genomics of catfishes provides insights into carnivory and benthic adaptation.</title>
        <authorList>
            <person name="Zhang Y."/>
            <person name="Wang D."/>
            <person name="Peng Z."/>
            <person name="Zheng S."/>
            <person name="Shao F."/>
            <person name="Tao W."/>
        </authorList>
    </citation>
    <scope>NUCLEOTIDE SEQUENCE</scope>
    <source>
        <strain evidence="11">Chongqing</strain>
    </source>
</reference>
<dbReference type="InterPro" id="IPR015212">
    <property type="entry name" value="RGS-like_dom"/>
</dbReference>
<dbReference type="SMART" id="SM00325">
    <property type="entry name" value="RhoGEF"/>
    <property type="match status" value="1"/>
</dbReference>
<keyword evidence="8" id="KW-0175">Coiled coil</keyword>
<keyword evidence="5" id="KW-0597">Phosphoprotein</keyword>
<keyword evidence="12" id="KW-1185">Reference proteome</keyword>
<gene>
    <name evidence="11" type="ORF">C0J50_19578</name>
</gene>
<dbReference type="Gene3D" id="1.10.167.10">
    <property type="entry name" value="Regulator of G-protein Signalling 4, domain 2"/>
    <property type="match status" value="1"/>
</dbReference>
<comment type="caution">
    <text evidence="11">The sequence shown here is derived from an EMBL/GenBank/DDBJ whole genome shotgun (WGS) entry which is preliminary data.</text>
</comment>
<dbReference type="SUPFAM" id="SSF50729">
    <property type="entry name" value="PH domain-like"/>
    <property type="match status" value="1"/>
</dbReference>
<keyword evidence="3" id="KW-0343">GTPase activation</keyword>
<keyword evidence="4" id="KW-0963">Cytoplasm</keyword>
<evidence type="ECO:0000256" key="5">
    <source>
        <dbReference type="ARBA" id="ARBA00022553"/>
    </source>
</evidence>
<dbReference type="InterPro" id="IPR035899">
    <property type="entry name" value="DBL_dom_sf"/>
</dbReference>
<evidence type="ECO:0000256" key="2">
    <source>
        <dbReference type="ARBA" id="ARBA00004496"/>
    </source>
</evidence>
<dbReference type="Gene3D" id="1.20.900.10">
    <property type="entry name" value="Dbl homology (DH) domain"/>
    <property type="match status" value="2"/>
</dbReference>
<evidence type="ECO:0000256" key="8">
    <source>
        <dbReference type="SAM" id="Coils"/>
    </source>
</evidence>
<feature type="compositionally biased region" description="Basic and acidic residues" evidence="9">
    <location>
        <begin position="240"/>
        <end position="250"/>
    </location>
</feature>
<evidence type="ECO:0000256" key="3">
    <source>
        <dbReference type="ARBA" id="ARBA00022468"/>
    </source>
</evidence>
<feature type="compositionally biased region" description="Polar residues" evidence="9">
    <location>
        <begin position="251"/>
        <end position="266"/>
    </location>
</feature>
<proteinExistence type="predicted"/>
<dbReference type="AlphaFoldDB" id="A0AAD5AR82"/>
<feature type="region of interest" description="Disordered" evidence="9">
    <location>
        <begin position="792"/>
        <end position="837"/>
    </location>
</feature>
<dbReference type="GO" id="GO:0005085">
    <property type="term" value="F:guanyl-nucleotide exchange factor activity"/>
    <property type="evidence" value="ECO:0007669"/>
    <property type="project" value="UniProtKB-KW"/>
</dbReference>
<feature type="region of interest" description="Disordered" evidence="9">
    <location>
        <begin position="373"/>
        <end position="407"/>
    </location>
</feature>
<evidence type="ECO:0000256" key="9">
    <source>
        <dbReference type="SAM" id="MobiDB-lite"/>
    </source>
</evidence>
<feature type="domain" description="DH" evidence="10">
    <location>
        <begin position="460"/>
        <end position="607"/>
    </location>
</feature>
<dbReference type="InterPro" id="IPR000219">
    <property type="entry name" value="DH_dom"/>
</dbReference>
<name>A0AAD5AR82_SILAS</name>
<dbReference type="InterPro" id="IPR041020">
    <property type="entry name" value="PH_16"/>
</dbReference>
<keyword evidence="6" id="KW-0344">Guanine-nucleotide releasing factor</keyword>
<evidence type="ECO:0000256" key="1">
    <source>
        <dbReference type="ARBA" id="ARBA00004370"/>
    </source>
</evidence>
<dbReference type="Proteomes" id="UP001205998">
    <property type="component" value="Unassembled WGS sequence"/>
</dbReference>
<dbReference type="Pfam" id="PF09128">
    <property type="entry name" value="RGS-like"/>
    <property type="match status" value="1"/>
</dbReference>
<dbReference type="GO" id="GO:0005737">
    <property type="term" value="C:cytoplasm"/>
    <property type="evidence" value="ECO:0007669"/>
    <property type="project" value="UniProtKB-SubCell"/>
</dbReference>
<evidence type="ECO:0000256" key="7">
    <source>
        <dbReference type="ARBA" id="ARBA00023136"/>
    </source>
</evidence>
<organism evidence="11 12">
    <name type="scientific">Silurus asotus</name>
    <name type="common">Amur catfish</name>
    <name type="synonym">Parasilurus asotus</name>
    <dbReference type="NCBI Taxonomy" id="30991"/>
    <lineage>
        <taxon>Eukaryota</taxon>
        <taxon>Metazoa</taxon>
        <taxon>Chordata</taxon>
        <taxon>Craniata</taxon>
        <taxon>Vertebrata</taxon>
        <taxon>Euteleostomi</taxon>
        <taxon>Actinopterygii</taxon>
        <taxon>Neopterygii</taxon>
        <taxon>Teleostei</taxon>
        <taxon>Ostariophysi</taxon>
        <taxon>Siluriformes</taxon>
        <taxon>Siluridae</taxon>
        <taxon>Silurus</taxon>
    </lineage>
</organism>
<evidence type="ECO:0000313" key="12">
    <source>
        <dbReference type="Proteomes" id="UP001205998"/>
    </source>
</evidence>
<dbReference type="CDD" id="cd00160">
    <property type="entry name" value="RhoGEF"/>
    <property type="match status" value="1"/>
</dbReference>
<dbReference type="GO" id="GO:0007186">
    <property type="term" value="P:G protein-coupled receptor signaling pathway"/>
    <property type="evidence" value="ECO:0007669"/>
    <property type="project" value="TreeGrafter"/>
</dbReference>
<dbReference type="PROSITE" id="PS00741">
    <property type="entry name" value="DH_1"/>
    <property type="match status" value="1"/>
</dbReference>
<comment type="subcellular location">
    <subcellularLocation>
        <location evidence="2">Cytoplasm</location>
    </subcellularLocation>
    <subcellularLocation>
        <location evidence="1">Membrane</location>
    </subcellularLocation>
</comment>
<evidence type="ECO:0000313" key="11">
    <source>
        <dbReference type="EMBL" id="KAI5620850.1"/>
    </source>
</evidence>
<dbReference type="GO" id="GO:0035556">
    <property type="term" value="P:intracellular signal transduction"/>
    <property type="evidence" value="ECO:0007669"/>
    <property type="project" value="InterPro"/>
</dbReference>
<dbReference type="InterPro" id="IPR001331">
    <property type="entry name" value="GDS_CDC24_CS"/>
</dbReference>
<dbReference type="EMBL" id="MU551640">
    <property type="protein sequence ID" value="KAI5620850.1"/>
    <property type="molecule type" value="Genomic_DNA"/>
</dbReference>
<dbReference type="GO" id="GO:0005096">
    <property type="term" value="F:GTPase activator activity"/>
    <property type="evidence" value="ECO:0007669"/>
    <property type="project" value="UniProtKB-KW"/>
</dbReference>
<feature type="coiled-coil region" evidence="8">
    <location>
        <begin position="853"/>
        <end position="890"/>
    </location>
</feature>
<evidence type="ECO:0000256" key="6">
    <source>
        <dbReference type="ARBA" id="ARBA00022658"/>
    </source>
</evidence>
<accession>A0AAD5AR82</accession>